<dbReference type="SUPFAM" id="SSF51735">
    <property type="entry name" value="NAD(P)-binding Rossmann-fold domains"/>
    <property type="match status" value="1"/>
</dbReference>
<feature type="domain" description="Thioester reductase (TE)" evidence="1">
    <location>
        <begin position="7"/>
        <end position="249"/>
    </location>
</feature>
<dbReference type="AlphaFoldDB" id="A0A0D8JA65"/>
<sequence length="369" mass="41623">MKKIVINGANGYVASNFINELLSENYKVVALARSNKKFTAEERVKAALKEMKDGEAIDFTNLEVHDYSLFEADFALQESELKTIFGGNVDYFHFAASLKFDIKSKEEIFGTNLQGVTNSINTFQKYSAKESRFYFVSTAYSCGRIDEPFKEKFYENAEIDAFRNYYEQSKRYAENVIKDYIDNRGLNACILRLSQVVGNNKTGVTKTDYGIFDFSKRVQNLAKKYPNSVIRLKVDPESTQNLIPIDTAVTYLMSAVKAEQVPVILNLIAKTSVKNKDILGSISSLMPINLVPDLTLEKEQMNSLERIMAIGMSFTGAYIDTNIAFDTTNLDSIVEEEVSEVTAESIHRMLSYFLNSDTDQQVSEIKAAV</sequence>
<evidence type="ECO:0000313" key="2">
    <source>
        <dbReference type="EMBL" id="KJF43782.1"/>
    </source>
</evidence>
<evidence type="ECO:0000259" key="1">
    <source>
        <dbReference type="Pfam" id="PF07993"/>
    </source>
</evidence>
<dbReference type="RefSeq" id="WP_045029749.1">
    <property type="nucleotide sequence ID" value="NZ_JRHC01000002.1"/>
</dbReference>
<evidence type="ECO:0000313" key="3">
    <source>
        <dbReference type="Proteomes" id="UP000032544"/>
    </source>
</evidence>
<dbReference type="OrthoDB" id="9785372at2"/>
<accession>A0A0D8JA65</accession>
<keyword evidence="3" id="KW-1185">Reference proteome</keyword>
<organism evidence="2 3">
    <name type="scientific">Draconibacterium sediminis</name>
    <dbReference type="NCBI Taxonomy" id="1544798"/>
    <lineage>
        <taxon>Bacteria</taxon>
        <taxon>Pseudomonadati</taxon>
        <taxon>Bacteroidota</taxon>
        <taxon>Bacteroidia</taxon>
        <taxon>Marinilabiliales</taxon>
        <taxon>Prolixibacteraceae</taxon>
        <taxon>Draconibacterium</taxon>
    </lineage>
</organism>
<protein>
    <submittedName>
        <fullName evidence="2">Male sterility</fullName>
    </submittedName>
</protein>
<name>A0A0D8JA65_9BACT</name>
<gene>
    <name evidence="2" type="ORF">LH29_11925</name>
</gene>
<dbReference type="Proteomes" id="UP000032544">
    <property type="component" value="Unassembled WGS sequence"/>
</dbReference>
<dbReference type="STRING" id="1544798.LH29_11925"/>
<dbReference type="Pfam" id="PF07993">
    <property type="entry name" value="NAD_binding_4"/>
    <property type="match status" value="1"/>
</dbReference>
<dbReference type="Gene3D" id="3.40.50.720">
    <property type="entry name" value="NAD(P)-binding Rossmann-like Domain"/>
    <property type="match status" value="1"/>
</dbReference>
<dbReference type="InterPro" id="IPR036291">
    <property type="entry name" value="NAD(P)-bd_dom_sf"/>
</dbReference>
<comment type="caution">
    <text evidence="2">The sequence shown here is derived from an EMBL/GenBank/DDBJ whole genome shotgun (WGS) entry which is preliminary data.</text>
</comment>
<dbReference type="InterPro" id="IPR013120">
    <property type="entry name" value="FAR_NAD-bd"/>
</dbReference>
<dbReference type="EMBL" id="JRHC01000002">
    <property type="protein sequence ID" value="KJF43782.1"/>
    <property type="molecule type" value="Genomic_DNA"/>
</dbReference>
<proteinExistence type="predicted"/>
<reference evidence="2 3" key="1">
    <citation type="submission" date="2014-09" db="EMBL/GenBank/DDBJ databases">
        <title>Draft Genome Sequence of Draconibacterium sp. JN14CK-3.</title>
        <authorList>
            <person name="Dong C."/>
            <person name="Lai Q."/>
            <person name="Shao Z."/>
        </authorList>
    </citation>
    <scope>NUCLEOTIDE SEQUENCE [LARGE SCALE GENOMIC DNA]</scope>
    <source>
        <strain evidence="2 3">JN14CK-3</strain>
    </source>
</reference>
<dbReference type="PANTHER" id="PTHR43000">
    <property type="entry name" value="DTDP-D-GLUCOSE 4,6-DEHYDRATASE-RELATED"/>
    <property type="match status" value="1"/>
</dbReference>